<evidence type="ECO:0000256" key="1">
    <source>
        <dbReference type="SAM" id="Phobius"/>
    </source>
</evidence>
<comment type="caution">
    <text evidence="2">The sequence shown here is derived from an EMBL/GenBank/DDBJ whole genome shotgun (WGS) entry which is preliminary data.</text>
</comment>
<feature type="transmembrane region" description="Helical" evidence="1">
    <location>
        <begin position="78"/>
        <end position="95"/>
    </location>
</feature>
<dbReference type="AlphaFoldDB" id="A0A402BJU9"/>
<gene>
    <name evidence="2" type="ORF">KDA_71110</name>
</gene>
<keyword evidence="1" id="KW-1133">Transmembrane helix</keyword>
<keyword evidence="1" id="KW-0812">Transmembrane</keyword>
<evidence type="ECO:0000313" key="3">
    <source>
        <dbReference type="Proteomes" id="UP000287171"/>
    </source>
</evidence>
<accession>A0A402BJU9</accession>
<dbReference type="RefSeq" id="WP_126631571.1">
    <property type="nucleotide sequence ID" value="NZ_BIFT01000002.1"/>
</dbReference>
<feature type="transmembrane region" description="Helical" evidence="1">
    <location>
        <begin position="49"/>
        <end position="72"/>
    </location>
</feature>
<reference evidence="3" key="1">
    <citation type="submission" date="2018-12" db="EMBL/GenBank/DDBJ databases">
        <title>Tengunoibacter tsumagoiensis gen. nov., sp. nov., Dictyobacter kobayashii sp. nov., D. alpinus sp. nov., and D. joshuensis sp. nov. and description of Dictyobacteraceae fam. nov. within the order Ktedonobacterales isolated from Tengu-no-mugimeshi.</title>
        <authorList>
            <person name="Wang C.M."/>
            <person name="Zheng Y."/>
            <person name="Sakai Y."/>
            <person name="Toyoda A."/>
            <person name="Minakuchi Y."/>
            <person name="Abe K."/>
            <person name="Yokota A."/>
            <person name="Yabe S."/>
        </authorList>
    </citation>
    <scope>NUCLEOTIDE SEQUENCE [LARGE SCALE GENOMIC DNA]</scope>
    <source>
        <strain evidence="3">Uno16</strain>
    </source>
</reference>
<keyword evidence="3" id="KW-1185">Reference proteome</keyword>
<protein>
    <submittedName>
        <fullName evidence="2">Uncharacterized protein</fullName>
    </submittedName>
</protein>
<dbReference type="EMBL" id="BIFT01000002">
    <property type="protein sequence ID" value="GCE31627.1"/>
    <property type="molecule type" value="Genomic_DNA"/>
</dbReference>
<proteinExistence type="predicted"/>
<name>A0A402BJU9_9CHLR</name>
<dbReference type="Proteomes" id="UP000287171">
    <property type="component" value="Unassembled WGS sequence"/>
</dbReference>
<evidence type="ECO:0000313" key="2">
    <source>
        <dbReference type="EMBL" id="GCE31627.1"/>
    </source>
</evidence>
<organism evidence="2 3">
    <name type="scientific">Dictyobacter alpinus</name>
    <dbReference type="NCBI Taxonomy" id="2014873"/>
    <lineage>
        <taxon>Bacteria</taxon>
        <taxon>Bacillati</taxon>
        <taxon>Chloroflexota</taxon>
        <taxon>Ktedonobacteria</taxon>
        <taxon>Ktedonobacterales</taxon>
        <taxon>Dictyobacteraceae</taxon>
        <taxon>Dictyobacter</taxon>
    </lineage>
</organism>
<sequence length="99" mass="11124">MFMDQQSTFQLHEQEQFQSYYGADTSASSASTNRTEQKIYPPVRDNSNVLRILVAFLSILMLLLFGLFFMLIIGGPNAWIGIASTTLFLIAVVTIDKVQ</sequence>
<keyword evidence="1" id="KW-0472">Membrane</keyword>